<dbReference type="AlphaFoldDB" id="A0A9W7D733"/>
<protein>
    <submittedName>
        <fullName evidence="2">Unnamed protein product</fullName>
    </submittedName>
</protein>
<feature type="region of interest" description="Disordered" evidence="1">
    <location>
        <begin position="384"/>
        <end position="430"/>
    </location>
</feature>
<dbReference type="PANTHER" id="PTHR12905">
    <property type="entry name" value="METALLOPHOSPHOESTERASE"/>
    <property type="match status" value="1"/>
</dbReference>
<organism evidence="2 3">
    <name type="scientific">Phytophthora fragariaefolia</name>
    <dbReference type="NCBI Taxonomy" id="1490495"/>
    <lineage>
        <taxon>Eukaryota</taxon>
        <taxon>Sar</taxon>
        <taxon>Stramenopiles</taxon>
        <taxon>Oomycota</taxon>
        <taxon>Peronosporomycetes</taxon>
        <taxon>Peronosporales</taxon>
        <taxon>Peronosporaceae</taxon>
        <taxon>Phytophthora</taxon>
    </lineage>
</organism>
<evidence type="ECO:0000256" key="1">
    <source>
        <dbReference type="SAM" id="MobiDB-lite"/>
    </source>
</evidence>
<dbReference type="SUPFAM" id="SSF56300">
    <property type="entry name" value="Metallo-dependent phosphatases"/>
    <property type="match status" value="1"/>
</dbReference>
<name>A0A9W7D733_9STRA</name>
<reference evidence="2" key="1">
    <citation type="submission" date="2023-04" db="EMBL/GenBank/DDBJ databases">
        <title>Phytophthora fragariaefolia NBRC 109709.</title>
        <authorList>
            <person name="Ichikawa N."/>
            <person name="Sato H."/>
            <person name="Tonouchi N."/>
        </authorList>
    </citation>
    <scope>NUCLEOTIDE SEQUENCE</scope>
    <source>
        <strain evidence="2">NBRC 109709</strain>
    </source>
</reference>
<feature type="region of interest" description="Disordered" evidence="1">
    <location>
        <begin position="292"/>
        <end position="343"/>
    </location>
</feature>
<evidence type="ECO:0000313" key="2">
    <source>
        <dbReference type="EMBL" id="GMF55202.1"/>
    </source>
</evidence>
<dbReference type="Proteomes" id="UP001165121">
    <property type="component" value="Unassembled WGS sequence"/>
</dbReference>
<sequence>MGHGDLVGYQNVGCADLLREVEHRIRPKLHVFGHVHEGYGHSTSPDGAITYFNASACTHNYEPVNAPFVFELTGPPKRGWPKHTLPSSSPSSSGLGIRRSFSTNDVSSISSLSTTDDEDVDMDAGLPIRPEPRDYALVLHEWLRLCSHKPPFIEKNIVDLETCEVRKGKLREFRVDGTTSGLLFESTLKIRPVTNVQKRALRYLFSQGFRSNSDNYKPETGEGESAAVEREVCCDMVTSMELGTEPSKSATERRKYGISRRVTVAVLDDIDEDKEGMDDRDCEHVQQARVAAAALGKEQPSETAESRGRRPRRNKTLQRRSAVPMLASLTEEPSDVEENNASAAKKALKQKNIGVGDLDSSEAIVVAPPIVECVLCKYNVAGHIHPGAEPPPTPAPRPTLKEAKKVEARENPDQRSKAENPPPKRLSSWF</sequence>
<dbReference type="OrthoDB" id="630188at2759"/>
<dbReference type="InterPro" id="IPR029052">
    <property type="entry name" value="Metallo-depent_PP-like"/>
</dbReference>
<keyword evidence="3" id="KW-1185">Reference proteome</keyword>
<dbReference type="InterPro" id="IPR051693">
    <property type="entry name" value="UPF0046_metallophosphoest"/>
</dbReference>
<comment type="caution">
    <text evidence="2">The sequence shown here is derived from an EMBL/GenBank/DDBJ whole genome shotgun (WGS) entry which is preliminary data.</text>
</comment>
<feature type="region of interest" description="Disordered" evidence="1">
    <location>
        <begin position="107"/>
        <end position="126"/>
    </location>
</feature>
<proteinExistence type="predicted"/>
<gene>
    <name evidence="2" type="ORF">Pfra01_002320300</name>
</gene>
<feature type="compositionally biased region" description="Basic and acidic residues" evidence="1">
    <location>
        <begin position="399"/>
        <end position="418"/>
    </location>
</feature>
<feature type="compositionally biased region" description="Pro residues" evidence="1">
    <location>
        <begin position="388"/>
        <end position="397"/>
    </location>
</feature>
<feature type="compositionally biased region" description="Basic residues" evidence="1">
    <location>
        <begin position="309"/>
        <end position="318"/>
    </location>
</feature>
<dbReference type="Gene3D" id="3.60.21.10">
    <property type="match status" value="1"/>
</dbReference>
<evidence type="ECO:0000313" key="3">
    <source>
        <dbReference type="Proteomes" id="UP001165121"/>
    </source>
</evidence>
<accession>A0A9W7D733</accession>
<dbReference type="EMBL" id="BSXT01003672">
    <property type="protein sequence ID" value="GMF55202.1"/>
    <property type="molecule type" value="Genomic_DNA"/>
</dbReference>
<dbReference type="PANTHER" id="PTHR12905:SF0">
    <property type="entry name" value="CALCINEURIN-LIKE PHOSPHOESTERASE DOMAIN-CONTAINING PROTEIN"/>
    <property type="match status" value="1"/>
</dbReference>